<feature type="region of interest" description="Disordered" evidence="1">
    <location>
        <begin position="98"/>
        <end position="144"/>
    </location>
</feature>
<protein>
    <submittedName>
        <fullName evidence="2">Uncharacterized protein</fullName>
    </submittedName>
</protein>
<dbReference type="EMBL" id="MN739750">
    <property type="protein sequence ID" value="QHT24880.1"/>
    <property type="molecule type" value="Genomic_DNA"/>
</dbReference>
<dbReference type="AlphaFoldDB" id="A0A6C0E8J1"/>
<evidence type="ECO:0000313" key="2">
    <source>
        <dbReference type="EMBL" id="QHT24880.1"/>
    </source>
</evidence>
<organism evidence="2">
    <name type="scientific">viral metagenome</name>
    <dbReference type="NCBI Taxonomy" id="1070528"/>
    <lineage>
        <taxon>unclassified sequences</taxon>
        <taxon>metagenomes</taxon>
        <taxon>organismal metagenomes</taxon>
    </lineage>
</organism>
<proteinExistence type="predicted"/>
<sequence>MNTNSKKAFFINLTGRGFKRKDKQIITTYLFKPENTVYLPPGIEQLTLKSGKFPLDNENDIGGEYEFNEVDGIFILDFFLPKCKKEHIDGRGRCTLRIYPKPGLSEESYAGGNRKPKRRSNKSGGTRKSTRKNTKPSRKRKIIK</sequence>
<reference evidence="2" key="1">
    <citation type="journal article" date="2020" name="Nature">
        <title>Giant virus diversity and host interactions through global metagenomics.</title>
        <authorList>
            <person name="Schulz F."/>
            <person name="Roux S."/>
            <person name="Paez-Espino D."/>
            <person name="Jungbluth S."/>
            <person name="Walsh D.A."/>
            <person name="Denef V.J."/>
            <person name="McMahon K.D."/>
            <person name="Konstantinidis K.T."/>
            <person name="Eloe-Fadrosh E.A."/>
            <person name="Kyrpides N.C."/>
            <person name="Woyke T."/>
        </authorList>
    </citation>
    <scope>NUCLEOTIDE SEQUENCE</scope>
    <source>
        <strain evidence="2">GVMAG-M-3300023179-150</strain>
    </source>
</reference>
<name>A0A6C0E8J1_9ZZZZ</name>
<accession>A0A6C0E8J1</accession>
<evidence type="ECO:0000256" key="1">
    <source>
        <dbReference type="SAM" id="MobiDB-lite"/>
    </source>
</evidence>
<feature type="compositionally biased region" description="Basic residues" evidence="1">
    <location>
        <begin position="128"/>
        <end position="144"/>
    </location>
</feature>